<accession>A0ABT2VQW8</accession>
<keyword evidence="1" id="KW-0812">Transmembrane</keyword>
<evidence type="ECO:0000313" key="3">
    <source>
        <dbReference type="Proteomes" id="UP001209257"/>
    </source>
</evidence>
<comment type="caution">
    <text evidence="2">The sequence shown here is derived from an EMBL/GenBank/DDBJ whole genome shotgun (WGS) entry which is preliminary data.</text>
</comment>
<gene>
    <name evidence="2" type="ORF">OCL06_14060</name>
</gene>
<sequence>MLKIIVLIPLILSALWLGYLKSNGYSLAQGKQGFTYILIISLVIAGFYTLMLYLTHL</sequence>
<keyword evidence="1" id="KW-1133">Transmembrane helix</keyword>
<protein>
    <recommendedName>
        <fullName evidence="4">Succinyl-diaminopimelate desuccinylase</fullName>
    </recommendedName>
</protein>
<keyword evidence="3" id="KW-1185">Reference proteome</keyword>
<reference evidence="3" key="1">
    <citation type="submission" date="2023-07" db="EMBL/GenBank/DDBJ databases">
        <title>Study on multiphase classification of strain Alteromonas salexigens isolated from the Yellow Sea.</title>
        <authorList>
            <person name="Sun L."/>
        </authorList>
    </citation>
    <scope>NUCLEOTIDE SEQUENCE [LARGE SCALE GENOMIC DNA]</scope>
    <source>
        <strain evidence="3">ASW11-19</strain>
    </source>
</reference>
<proteinExistence type="predicted"/>
<dbReference type="Proteomes" id="UP001209257">
    <property type="component" value="Unassembled WGS sequence"/>
</dbReference>
<dbReference type="RefSeq" id="WP_262995630.1">
    <property type="nucleotide sequence ID" value="NZ_JAOTJC010000012.1"/>
</dbReference>
<dbReference type="EMBL" id="JAOTJC010000012">
    <property type="protein sequence ID" value="MCU7555712.1"/>
    <property type="molecule type" value="Genomic_DNA"/>
</dbReference>
<keyword evidence="1" id="KW-0472">Membrane</keyword>
<feature type="transmembrane region" description="Helical" evidence="1">
    <location>
        <begin position="36"/>
        <end position="54"/>
    </location>
</feature>
<name>A0ABT2VQW8_9ALTE</name>
<organism evidence="2 3">
    <name type="scientific">Alteromonas salexigens</name>
    <dbReference type="NCBI Taxonomy" id="2982530"/>
    <lineage>
        <taxon>Bacteria</taxon>
        <taxon>Pseudomonadati</taxon>
        <taxon>Pseudomonadota</taxon>
        <taxon>Gammaproteobacteria</taxon>
        <taxon>Alteromonadales</taxon>
        <taxon>Alteromonadaceae</taxon>
        <taxon>Alteromonas/Salinimonas group</taxon>
        <taxon>Alteromonas</taxon>
    </lineage>
</organism>
<evidence type="ECO:0000256" key="1">
    <source>
        <dbReference type="SAM" id="Phobius"/>
    </source>
</evidence>
<evidence type="ECO:0008006" key="4">
    <source>
        <dbReference type="Google" id="ProtNLM"/>
    </source>
</evidence>
<evidence type="ECO:0000313" key="2">
    <source>
        <dbReference type="EMBL" id="MCU7555712.1"/>
    </source>
</evidence>